<name>A0A3B0XZH7_9ZZZZ</name>
<gene>
    <name evidence="1" type="ORF">MNBD_GAMMA15-312</name>
</gene>
<evidence type="ECO:0008006" key="2">
    <source>
        <dbReference type="Google" id="ProtNLM"/>
    </source>
</evidence>
<dbReference type="Gene3D" id="1.10.10.10">
    <property type="entry name" value="Winged helix-like DNA-binding domain superfamily/Winged helix DNA-binding domain"/>
    <property type="match status" value="1"/>
</dbReference>
<accession>A0A3B0XZH7</accession>
<protein>
    <recommendedName>
        <fullName evidence="2">Fic family protein</fullName>
    </recommendedName>
</protein>
<sequence length="58" mass="6129">MLETGLDGFEGGISAKKYIGITKTSTATATRDLKHLSDIGALKQIGGGHSTRYEIDFG</sequence>
<organism evidence="1">
    <name type="scientific">hydrothermal vent metagenome</name>
    <dbReference type="NCBI Taxonomy" id="652676"/>
    <lineage>
        <taxon>unclassified sequences</taxon>
        <taxon>metagenomes</taxon>
        <taxon>ecological metagenomes</taxon>
    </lineage>
</organism>
<dbReference type="InterPro" id="IPR036388">
    <property type="entry name" value="WH-like_DNA-bd_sf"/>
</dbReference>
<proteinExistence type="predicted"/>
<dbReference type="AlphaFoldDB" id="A0A3B0XZH7"/>
<dbReference type="EMBL" id="UOFN01000023">
    <property type="protein sequence ID" value="VAW73805.1"/>
    <property type="molecule type" value="Genomic_DNA"/>
</dbReference>
<reference evidence="1" key="1">
    <citation type="submission" date="2018-06" db="EMBL/GenBank/DDBJ databases">
        <authorList>
            <person name="Zhirakovskaya E."/>
        </authorList>
    </citation>
    <scope>NUCLEOTIDE SEQUENCE</scope>
</reference>
<evidence type="ECO:0000313" key="1">
    <source>
        <dbReference type="EMBL" id="VAW73805.1"/>
    </source>
</evidence>